<evidence type="ECO:0000256" key="2">
    <source>
        <dbReference type="ARBA" id="ARBA00023315"/>
    </source>
</evidence>
<dbReference type="PANTHER" id="PTHR43800:SF1">
    <property type="entry name" value="PEPTIDYL-LYSINE N-ACETYLTRANSFERASE YJAB"/>
    <property type="match status" value="1"/>
</dbReference>
<dbReference type="InterPro" id="IPR000182">
    <property type="entry name" value="GNAT_dom"/>
</dbReference>
<dbReference type="PROSITE" id="PS51186">
    <property type="entry name" value="GNAT"/>
    <property type="match status" value="1"/>
</dbReference>
<evidence type="ECO:0000313" key="4">
    <source>
        <dbReference type="EMBL" id="QIX20818.1"/>
    </source>
</evidence>
<evidence type="ECO:0000313" key="5">
    <source>
        <dbReference type="Proteomes" id="UP000500870"/>
    </source>
</evidence>
<evidence type="ECO:0000256" key="1">
    <source>
        <dbReference type="ARBA" id="ARBA00022679"/>
    </source>
</evidence>
<sequence>MKFEDVIIRPFEASDTVNLSNIWLEASLLAHPFIGERRLMEQKALIEEQYLPGAQTWVATLNGQAAGFISLLDTFIGGLFVSPCHQGLGIGRKLVSHALNLKGELSPEAYTENVQAMGFYRSLGFQELSRRAIDDEGYPFENARLRLVG</sequence>
<gene>
    <name evidence="4" type="ORF">FOB41_06595</name>
</gene>
<name>A0A6H0ZJ37_9HYPH</name>
<keyword evidence="1 4" id="KW-0808">Transferase</keyword>
<dbReference type="SUPFAM" id="SSF55729">
    <property type="entry name" value="Acyl-CoA N-acyltransferases (Nat)"/>
    <property type="match status" value="1"/>
</dbReference>
<protein>
    <submittedName>
        <fullName evidence="4">GNAT family N-acetyltransferase</fullName>
    </submittedName>
</protein>
<reference evidence="4 5" key="1">
    <citation type="submission" date="2020-04" db="EMBL/GenBank/DDBJ databases">
        <title>FDA dAtabase for Regulatory Grade micrObial Sequences (FDA-ARGOS): Supporting development and validation of Infectious Disease Dx tests.</title>
        <authorList>
            <person name="Sciortino C."/>
            <person name="Tallon L."/>
            <person name="Sadzewicz L."/>
            <person name="Vavikolanu K."/>
            <person name="Mehta A."/>
            <person name="Aluvathingal J."/>
            <person name="Nadendla S."/>
            <person name="Nandy P."/>
            <person name="Geyer C."/>
            <person name="Yan Y."/>
            <person name="Sichtig H."/>
        </authorList>
    </citation>
    <scope>NUCLEOTIDE SEQUENCE [LARGE SCALE GENOMIC DNA]</scope>
    <source>
        <strain evidence="4 5">FDAARGOS_633</strain>
    </source>
</reference>
<evidence type="ECO:0000259" key="3">
    <source>
        <dbReference type="PROSITE" id="PS51186"/>
    </source>
</evidence>
<dbReference type="CDD" id="cd04301">
    <property type="entry name" value="NAT_SF"/>
    <property type="match status" value="1"/>
</dbReference>
<dbReference type="AlphaFoldDB" id="A0A6H0ZJ37"/>
<dbReference type="EMBL" id="CP050898">
    <property type="protein sequence ID" value="QIX20818.1"/>
    <property type="molecule type" value="Genomic_DNA"/>
</dbReference>
<organism evidence="4 5">
    <name type="scientific">Agrobacterium pusense</name>
    <dbReference type="NCBI Taxonomy" id="648995"/>
    <lineage>
        <taxon>Bacteria</taxon>
        <taxon>Pseudomonadati</taxon>
        <taxon>Pseudomonadota</taxon>
        <taxon>Alphaproteobacteria</taxon>
        <taxon>Hyphomicrobiales</taxon>
        <taxon>Rhizobiaceae</taxon>
        <taxon>Rhizobium/Agrobacterium group</taxon>
        <taxon>Agrobacterium</taxon>
    </lineage>
</organism>
<dbReference type="Pfam" id="PF13508">
    <property type="entry name" value="Acetyltransf_7"/>
    <property type="match status" value="1"/>
</dbReference>
<proteinExistence type="predicted"/>
<dbReference type="Gene3D" id="3.40.630.30">
    <property type="match status" value="1"/>
</dbReference>
<feature type="domain" description="N-acetyltransferase" evidence="3">
    <location>
        <begin position="6"/>
        <end position="147"/>
    </location>
</feature>
<dbReference type="InterPro" id="IPR016181">
    <property type="entry name" value="Acyl_CoA_acyltransferase"/>
</dbReference>
<dbReference type="RefSeq" id="WP_037092486.1">
    <property type="nucleotide sequence ID" value="NZ_CP050898.1"/>
</dbReference>
<keyword evidence="2" id="KW-0012">Acyltransferase</keyword>
<dbReference type="PANTHER" id="PTHR43800">
    <property type="entry name" value="PEPTIDYL-LYSINE N-ACETYLTRANSFERASE YJAB"/>
    <property type="match status" value="1"/>
</dbReference>
<dbReference type="GO" id="GO:0016747">
    <property type="term" value="F:acyltransferase activity, transferring groups other than amino-acyl groups"/>
    <property type="evidence" value="ECO:0007669"/>
    <property type="project" value="InterPro"/>
</dbReference>
<dbReference type="Proteomes" id="UP000500870">
    <property type="component" value="Chromosome 1"/>
</dbReference>
<accession>A0A6H0ZJ37</accession>